<dbReference type="InterPro" id="IPR013087">
    <property type="entry name" value="Znf_C2H2_type"/>
</dbReference>
<feature type="domain" description="C2H2-type" evidence="3">
    <location>
        <begin position="47"/>
        <end position="70"/>
    </location>
</feature>
<reference evidence="5" key="1">
    <citation type="submission" date="2013-09" db="EMBL/GenBank/DDBJ databases">
        <title>Corchorus olitorius genome sequencing.</title>
        <authorList>
            <person name="Alam M."/>
            <person name="Haque M.S."/>
            <person name="Islam M.S."/>
            <person name="Emdad E.M."/>
            <person name="Islam M.M."/>
            <person name="Ahmed B."/>
            <person name="Halim A."/>
            <person name="Hossen Q.M.M."/>
            <person name="Hossain M.Z."/>
            <person name="Ahmed R."/>
            <person name="Khan M.M."/>
            <person name="Islam R."/>
            <person name="Rashid M.M."/>
            <person name="Khan S.A."/>
            <person name="Rahman M.S."/>
            <person name="Alam M."/>
            <person name="Yahiya A.S."/>
            <person name="Khan M.S."/>
            <person name="Azam M.S."/>
            <person name="Haque T."/>
            <person name="Lashkar M.Z.H."/>
            <person name="Akhand A.I."/>
            <person name="Morshed G."/>
            <person name="Roy S."/>
            <person name="Uddin K.S."/>
            <person name="Rabeya T."/>
            <person name="Hossain A.S."/>
            <person name="Chowdhury A."/>
            <person name="Snigdha A.R."/>
            <person name="Mortoza M.S."/>
            <person name="Matin S.A."/>
            <person name="Hoque S.M.E."/>
            <person name="Islam M.K."/>
            <person name="Roy D.K."/>
            <person name="Haider R."/>
            <person name="Moosa M.M."/>
            <person name="Elias S.M."/>
            <person name="Hasan A.M."/>
            <person name="Jahan S."/>
            <person name="Shafiuddin M."/>
            <person name="Mahmood N."/>
            <person name="Shommy N.S."/>
        </authorList>
    </citation>
    <scope>NUCLEOTIDE SEQUENCE [LARGE SCALE GENOMIC DNA]</scope>
    <source>
        <strain evidence="5">cv. O-4</strain>
    </source>
</reference>
<name>A0A1R3GV53_9ROSI</name>
<organism evidence="4 5">
    <name type="scientific">Corchorus olitorius</name>
    <dbReference type="NCBI Taxonomy" id="93759"/>
    <lineage>
        <taxon>Eukaryota</taxon>
        <taxon>Viridiplantae</taxon>
        <taxon>Streptophyta</taxon>
        <taxon>Embryophyta</taxon>
        <taxon>Tracheophyta</taxon>
        <taxon>Spermatophyta</taxon>
        <taxon>Magnoliopsida</taxon>
        <taxon>eudicotyledons</taxon>
        <taxon>Gunneridae</taxon>
        <taxon>Pentapetalae</taxon>
        <taxon>rosids</taxon>
        <taxon>malvids</taxon>
        <taxon>Malvales</taxon>
        <taxon>Malvaceae</taxon>
        <taxon>Grewioideae</taxon>
        <taxon>Apeibeae</taxon>
        <taxon>Corchorus</taxon>
    </lineage>
</organism>
<dbReference type="SUPFAM" id="SSF57667">
    <property type="entry name" value="beta-beta-alpha zinc fingers"/>
    <property type="match status" value="1"/>
</dbReference>
<dbReference type="Pfam" id="PF13912">
    <property type="entry name" value="zf-C2H2_6"/>
    <property type="match status" value="2"/>
</dbReference>
<dbReference type="EMBL" id="AWUE01021509">
    <property type="protein sequence ID" value="OMO62008.1"/>
    <property type="molecule type" value="Genomic_DNA"/>
</dbReference>
<keyword evidence="1" id="KW-0863">Zinc-finger</keyword>
<evidence type="ECO:0000313" key="5">
    <source>
        <dbReference type="Proteomes" id="UP000187203"/>
    </source>
</evidence>
<proteinExistence type="predicted"/>
<comment type="caution">
    <text evidence="4">The sequence shown here is derived from an EMBL/GenBank/DDBJ whole genome shotgun (WGS) entry which is preliminary data.</text>
</comment>
<evidence type="ECO:0000256" key="1">
    <source>
        <dbReference type="PROSITE-ProRule" id="PRU00042"/>
    </source>
</evidence>
<dbReference type="OrthoDB" id="6077919at2759"/>
<protein>
    <submittedName>
        <fullName evidence="4">Zinc finger, C2H2-like protein</fullName>
    </submittedName>
</protein>
<accession>A0A1R3GV53</accession>
<dbReference type="InterPro" id="IPR036236">
    <property type="entry name" value="Znf_C2H2_sf"/>
</dbReference>
<dbReference type="PROSITE" id="PS50157">
    <property type="entry name" value="ZINC_FINGER_C2H2_2"/>
    <property type="match status" value="2"/>
</dbReference>
<dbReference type="PANTHER" id="PTHR47591">
    <property type="entry name" value="ZINC FINGER PROTEIN ZAT2-RELATED"/>
    <property type="match status" value="1"/>
</dbReference>
<gene>
    <name evidence="4" type="ORF">COLO4_33268</name>
</gene>
<dbReference type="SMART" id="SM00355">
    <property type="entry name" value="ZnF_C2H2"/>
    <property type="match status" value="2"/>
</dbReference>
<dbReference type="STRING" id="93759.A0A1R3GV53"/>
<keyword evidence="5" id="KW-1185">Reference proteome</keyword>
<feature type="region of interest" description="Disordered" evidence="2">
    <location>
        <begin position="143"/>
        <end position="162"/>
    </location>
</feature>
<sequence length="419" mass="47209">MENQADQNMEKESVSMETSDLAASERSKLFLKLKISNKPLLKHCGQHICPVCCRGFSSGKALGGHIRIHTKGIKNSRHRKLSKLQPRNYIHRAKAKKRISKKTADDLNKNDQYDDEEKFSCAVCNKEFRSKKSLFGHMRNHPERKWRGIKPPPPNSEKNSCCSSVSENEQAVQVVDQITSATETDLFKSLPKWSSSYATNPISDEIPEAAYCLMKLARGQSFDLAQLMRPSDSEEKQRCNSNFHGKGKAKLKIQQDLQHRLPNSNHCKKMGKSFLNHENSIDRKTNVMENKRTKLNSCAEDATEFVQKNPKYPMMKADELEEGNSSGRQIRGGKIFPTGFCPNKNPSPRGLFGAETAEGKHLYSQKQIPAGSCHQAVAAEASHDHVQVCSPKLLDFDLNEPYVALDAEPTPFPYSDYIN</sequence>
<feature type="domain" description="C2H2-type" evidence="3">
    <location>
        <begin position="119"/>
        <end position="146"/>
    </location>
</feature>
<dbReference type="PROSITE" id="PS00028">
    <property type="entry name" value="ZINC_FINGER_C2H2_1"/>
    <property type="match status" value="2"/>
</dbReference>
<evidence type="ECO:0000259" key="3">
    <source>
        <dbReference type="PROSITE" id="PS50157"/>
    </source>
</evidence>
<dbReference type="GO" id="GO:0008270">
    <property type="term" value="F:zinc ion binding"/>
    <property type="evidence" value="ECO:0007669"/>
    <property type="project" value="UniProtKB-KW"/>
</dbReference>
<dbReference type="Gene3D" id="3.30.160.60">
    <property type="entry name" value="Classic Zinc Finger"/>
    <property type="match status" value="1"/>
</dbReference>
<evidence type="ECO:0000313" key="4">
    <source>
        <dbReference type="EMBL" id="OMO62008.1"/>
    </source>
</evidence>
<evidence type="ECO:0000256" key="2">
    <source>
        <dbReference type="SAM" id="MobiDB-lite"/>
    </source>
</evidence>
<dbReference type="AlphaFoldDB" id="A0A1R3GV53"/>
<keyword evidence="1" id="KW-0479">Metal-binding</keyword>
<dbReference type="PANTHER" id="PTHR47591:SF1">
    <property type="entry name" value="ZINC FINGER PROTEIN ZAT2-RELATED"/>
    <property type="match status" value="1"/>
</dbReference>
<dbReference type="Proteomes" id="UP000187203">
    <property type="component" value="Unassembled WGS sequence"/>
</dbReference>
<keyword evidence="1" id="KW-0862">Zinc</keyword>